<evidence type="ECO:0000313" key="1">
    <source>
        <dbReference type="EMBL" id="QHT63715.1"/>
    </source>
</evidence>
<sequence>MAGARATTTRAVFSTGILRRNPGTTFALVDLVNLGAATANRMTVQVFDWSSGLPVALNLTPCDTTKCFVSLAPGTSNFVYADVSGVEFKYEVRITRAAFNRNVVFNVSGLSGEPLTPQVGNNVLQLQLFRVKRRNCGCG</sequence>
<evidence type="ECO:0000313" key="2">
    <source>
        <dbReference type="Proteomes" id="UP000476064"/>
    </source>
</evidence>
<gene>
    <name evidence="1" type="ORF">GXP70_03235</name>
</gene>
<proteinExistence type="predicted"/>
<organism evidence="1 2">
    <name type="scientific">Paenibacillus lycopersici</name>
    <dbReference type="NCBI Taxonomy" id="2704462"/>
    <lineage>
        <taxon>Bacteria</taxon>
        <taxon>Bacillati</taxon>
        <taxon>Bacillota</taxon>
        <taxon>Bacilli</taxon>
        <taxon>Bacillales</taxon>
        <taxon>Paenibacillaceae</taxon>
        <taxon>Paenibacillus</taxon>
    </lineage>
</organism>
<protein>
    <submittedName>
        <fullName evidence="1">Uncharacterized protein</fullName>
    </submittedName>
</protein>
<keyword evidence="2" id="KW-1185">Reference proteome</keyword>
<dbReference type="EMBL" id="CP048209">
    <property type="protein sequence ID" value="QHT63715.1"/>
    <property type="molecule type" value="Genomic_DNA"/>
</dbReference>
<name>A0A6C0G7K5_9BACL</name>
<dbReference type="KEGG" id="plyc:GXP70_03235"/>
<reference evidence="1 2" key="1">
    <citation type="submission" date="2020-01" db="EMBL/GenBank/DDBJ databases">
        <title>Paenibacillus sp. nov., isolated from tomato rhizosphere.</title>
        <authorList>
            <person name="Weon H.-Y."/>
            <person name="Lee S.A."/>
        </authorList>
    </citation>
    <scope>NUCLEOTIDE SEQUENCE [LARGE SCALE GENOMIC DNA]</scope>
    <source>
        <strain evidence="1 2">12200R-189</strain>
    </source>
</reference>
<dbReference type="AlphaFoldDB" id="A0A6C0G7K5"/>
<dbReference type="Proteomes" id="UP000476064">
    <property type="component" value="Chromosome"/>
</dbReference>
<accession>A0A6C0G7K5</accession>